<keyword evidence="3" id="KW-0813">Transport</keyword>
<evidence type="ECO:0000313" key="9">
    <source>
        <dbReference type="EMBL" id="MFC7337257.1"/>
    </source>
</evidence>
<feature type="transmembrane region" description="Helical" evidence="7">
    <location>
        <begin position="314"/>
        <end position="333"/>
    </location>
</feature>
<keyword evidence="4 7" id="KW-0812">Transmembrane</keyword>
<dbReference type="PANTHER" id="PTHR23514:SF3">
    <property type="entry name" value="BYPASS OF STOP CODON PROTEIN 6"/>
    <property type="match status" value="1"/>
</dbReference>
<name>A0ABW2L4H3_9BACT</name>
<dbReference type="EMBL" id="JBHTBS010000003">
    <property type="protein sequence ID" value="MFC7337257.1"/>
    <property type="molecule type" value="Genomic_DNA"/>
</dbReference>
<feature type="transmembrane region" description="Helical" evidence="7">
    <location>
        <begin position="276"/>
        <end position="294"/>
    </location>
</feature>
<dbReference type="InterPro" id="IPR051788">
    <property type="entry name" value="MFS_Transporter"/>
</dbReference>
<dbReference type="InterPro" id="IPR020846">
    <property type="entry name" value="MFS_dom"/>
</dbReference>
<comment type="subcellular location">
    <subcellularLocation>
        <location evidence="1">Endomembrane system</location>
        <topology evidence="1">Multi-pass membrane protein</topology>
    </subcellularLocation>
</comment>
<feature type="transmembrane region" description="Helical" evidence="7">
    <location>
        <begin position="83"/>
        <end position="102"/>
    </location>
</feature>
<evidence type="ECO:0000256" key="6">
    <source>
        <dbReference type="ARBA" id="ARBA00023136"/>
    </source>
</evidence>
<evidence type="ECO:0000256" key="4">
    <source>
        <dbReference type="ARBA" id="ARBA00022692"/>
    </source>
</evidence>
<feature type="transmembrane region" description="Helical" evidence="7">
    <location>
        <begin position="149"/>
        <end position="171"/>
    </location>
</feature>
<organism evidence="9 10">
    <name type="scientific">Haloferula chungangensis</name>
    <dbReference type="NCBI Taxonomy" id="1048331"/>
    <lineage>
        <taxon>Bacteria</taxon>
        <taxon>Pseudomonadati</taxon>
        <taxon>Verrucomicrobiota</taxon>
        <taxon>Verrucomicrobiia</taxon>
        <taxon>Verrucomicrobiales</taxon>
        <taxon>Verrucomicrobiaceae</taxon>
        <taxon>Haloferula</taxon>
    </lineage>
</organism>
<dbReference type="Pfam" id="PF07690">
    <property type="entry name" value="MFS_1"/>
    <property type="match status" value="1"/>
</dbReference>
<comment type="caution">
    <text evidence="9">The sequence shown here is derived from an EMBL/GenBank/DDBJ whole genome shotgun (WGS) entry which is preliminary data.</text>
</comment>
<dbReference type="RefSeq" id="WP_379711386.1">
    <property type="nucleotide sequence ID" value="NZ_JBHTBS010000003.1"/>
</dbReference>
<feature type="transmembrane region" description="Helical" evidence="7">
    <location>
        <begin position="522"/>
        <end position="539"/>
    </location>
</feature>
<evidence type="ECO:0000259" key="8">
    <source>
        <dbReference type="PROSITE" id="PS50850"/>
    </source>
</evidence>
<feature type="transmembrane region" description="Helical" evidence="7">
    <location>
        <begin position="17"/>
        <end position="34"/>
    </location>
</feature>
<dbReference type="Gene3D" id="1.20.1250.20">
    <property type="entry name" value="MFS general substrate transporter like domains"/>
    <property type="match status" value="1"/>
</dbReference>
<evidence type="ECO:0000256" key="7">
    <source>
        <dbReference type="SAM" id="Phobius"/>
    </source>
</evidence>
<feature type="transmembrane region" description="Helical" evidence="7">
    <location>
        <begin position="183"/>
        <end position="200"/>
    </location>
</feature>
<feature type="transmembrane region" description="Helical" evidence="7">
    <location>
        <begin position="371"/>
        <end position="393"/>
    </location>
</feature>
<dbReference type="InterPro" id="IPR011701">
    <property type="entry name" value="MFS"/>
</dbReference>
<feature type="transmembrane region" description="Helical" evidence="7">
    <location>
        <begin position="54"/>
        <end position="76"/>
    </location>
</feature>
<dbReference type="PROSITE" id="PS50850">
    <property type="entry name" value="MFS"/>
    <property type="match status" value="1"/>
</dbReference>
<evidence type="ECO:0000256" key="2">
    <source>
        <dbReference type="ARBA" id="ARBA00008335"/>
    </source>
</evidence>
<feature type="transmembrane region" description="Helical" evidence="7">
    <location>
        <begin position="114"/>
        <end position="137"/>
    </location>
</feature>
<protein>
    <submittedName>
        <fullName evidence="9">MFS transporter</fullName>
    </submittedName>
</protein>
<dbReference type="InterPro" id="IPR036259">
    <property type="entry name" value="MFS_trans_sf"/>
</dbReference>
<accession>A0ABW2L4H3</accession>
<dbReference type="Proteomes" id="UP001596472">
    <property type="component" value="Unassembled WGS sequence"/>
</dbReference>
<keyword evidence="6 7" id="KW-0472">Membrane</keyword>
<evidence type="ECO:0000256" key="1">
    <source>
        <dbReference type="ARBA" id="ARBA00004127"/>
    </source>
</evidence>
<evidence type="ECO:0000313" key="10">
    <source>
        <dbReference type="Proteomes" id="UP001596472"/>
    </source>
</evidence>
<dbReference type="PANTHER" id="PTHR23514">
    <property type="entry name" value="BYPASS OF STOP CODON PROTEIN 6"/>
    <property type="match status" value="1"/>
</dbReference>
<keyword evidence="5 7" id="KW-1133">Transmembrane helix</keyword>
<gene>
    <name evidence="9" type="ORF">ACFQY0_08720</name>
</gene>
<comment type="similarity">
    <text evidence="2">Belongs to the major facilitator superfamily.</text>
</comment>
<proteinExistence type="inferred from homology"/>
<feature type="transmembrane region" description="Helical" evidence="7">
    <location>
        <begin position="400"/>
        <end position="420"/>
    </location>
</feature>
<evidence type="ECO:0000256" key="5">
    <source>
        <dbReference type="ARBA" id="ARBA00022989"/>
    </source>
</evidence>
<feature type="transmembrane region" description="Helical" evidence="7">
    <location>
        <begin position="221"/>
        <end position="238"/>
    </location>
</feature>
<sequence length="565" mass="60321">MTEKLSNESIAPNANRLLWAGFTAILAAGVGFGVRGGLFGTWETAFNLNGAQLGAISLGAGFISFCFGIIIGGVIVDKIGYGKLVFTAFLLHVLSAFVTFAAKPGMSSETAYLFLYWGTFLFGLANGTLEAVANPLVATLYPKNRTHYLNILHASWPLGMVFGGLIGWTLGSGENAWDWKWQLALYLVPTVIYGIMFFGQKYPKSEASEKGLKLGEMFKDVGILGTLIVSVLLFFFLRRDFFGGLIGMEAMPSNILSAIVSFALLAWVATLTKFAIGHWLIFVLFITHALVGSVELGTDGWIQNITGTILNPEQGKILFVFTSLVMFALRFCAHFIEEKAGVKPIGLLFICSVLAVAGLNLVSAVDSFGAAFGALLVYALGKTFFWPTMLAVIGDRFPQTGAVAMSLMGGIGMLSVGLLGGPGLGYARDRFSAGELSEADAALYAEVKSAGPASEFLGFEPVQPIDPKVLNPAKDAFAAKVAVERGNAAEDVVAKAQTITAEQELIAKSDIQGNRKVLKFDSFIPAVMAVIYLLLMLYFRAIGGYKPLTITPEKASGGTAGPSEF</sequence>
<feature type="domain" description="Major facilitator superfamily (MFS) profile" evidence="8">
    <location>
        <begin position="17"/>
        <end position="463"/>
    </location>
</feature>
<dbReference type="SUPFAM" id="SSF103473">
    <property type="entry name" value="MFS general substrate transporter"/>
    <property type="match status" value="1"/>
</dbReference>
<evidence type="ECO:0000256" key="3">
    <source>
        <dbReference type="ARBA" id="ARBA00022448"/>
    </source>
</evidence>
<keyword evidence="10" id="KW-1185">Reference proteome</keyword>
<feature type="transmembrane region" description="Helical" evidence="7">
    <location>
        <begin position="345"/>
        <end position="365"/>
    </location>
</feature>
<reference evidence="10" key="1">
    <citation type="journal article" date="2019" name="Int. J. Syst. Evol. Microbiol.">
        <title>The Global Catalogue of Microorganisms (GCM) 10K type strain sequencing project: providing services to taxonomists for standard genome sequencing and annotation.</title>
        <authorList>
            <consortium name="The Broad Institute Genomics Platform"/>
            <consortium name="The Broad Institute Genome Sequencing Center for Infectious Disease"/>
            <person name="Wu L."/>
            <person name="Ma J."/>
        </authorList>
    </citation>
    <scope>NUCLEOTIDE SEQUENCE [LARGE SCALE GENOMIC DNA]</scope>
    <source>
        <strain evidence="10">CGMCC 4.1467</strain>
    </source>
</reference>